<dbReference type="GO" id="GO:0003723">
    <property type="term" value="F:RNA binding"/>
    <property type="evidence" value="ECO:0007669"/>
    <property type="project" value="UniProtKB-KW"/>
</dbReference>
<evidence type="ECO:0000259" key="2">
    <source>
        <dbReference type="Pfam" id="PF17774"/>
    </source>
</evidence>
<reference evidence="4 5" key="1">
    <citation type="submission" date="2020-08" db="EMBL/GenBank/DDBJ databases">
        <title>Genomic Encyclopedia of Type Strains, Phase IV (KMG-IV): sequencing the most valuable type-strain genomes for metagenomic binning, comparative biology and taxonomic classification.</title>
        <authorList>
            <person name="Goeker M."/>
        </authorList>
    </citation>
    <scope>NUCLEOTIDE SEQUENCE [LARGE SCALE GENOMIC DNA]</scope>
    <source>
        <strain evidence="4 5">DSM 24696</strain>
    </source>
</reference>
<dbReference type="Gene3D" id="3.30.70.330">
    <property type="match status" value="1"/>
</dbReference>
<dbReference type="PANTHER" id="PTHR13633:SF3">
    <property type="entry name" value="MITOCHONDRIAL TRANSCRIPTION RESCUE FACTOR 1"/>
    <property type="match status" value="1"/>
</dbReference>
<dbReference type="Gene3D" id="3.30.1370.160">
    <property type="match status" value="1"/>
</dbReference>
<dbReference type="InterPro" id="IPR048443">
    <property type="entry name" value="RqcP2_N"/>
</dbReference>
<name>A0A840QLC4_9BACI</name>
<gene>
    <name evidence="4" type="ORF">HNQ41_000296</name>
</gene>
<dbReference type="SUPFAM" id="SSF55174">
    <property type="entry name" value="Alpha-L RNA-binding motif"/>
    <property type="match status" value="1"/>
</dbReference>
<evidence type="ECO:0000313" key="4">
    <source>
        <dbReference type="EMBL" id="MBB5172156.1"/>
    </source>
</evidence>
<sequence>MSIHDHFRRDEQPFVDQVLDWKQYVIDRYAPKLTDFLDPREQEIVRSIIGNGPDVYVVFSGGNEDTERKRAFILPPYIEVTDDDFELAIYHVHYPKKFITLEHRHVLGALMNIGLRREKFGDIVVNDGQIQFVVAEDVAQFVEMNLTAISKASVRLDRIDVSKMIEQSSKYSENVMTVSSLRADAVVSEIYRLSRAKVKPLFDKERVKVNWKVVDQASYQMGVGDVLSVRGQGRSKLLGIEGETKKGKLLIRVGIQQ</sequence>
<dbReference type="Proteomes" id="UP000551878">
    <property type="component" value="Unassembled WGS sequence"/>
</dbReference>
<dbReference type="Gene3D" id="3.10.290.10">
    <property type="entry name" value="RNA-binding S4 domain"/>
    <property type="match status" value="1"/>
</dbReference>
<dbReference type="Pfam" id="PF21278">
    <property type="entry name" value="YlmH_1st"/>
    <property type="match status" value="1"/>
</dbReference>
<evidence type="ECO:0000259" key="3">
    <source>
        <dbReference type="Pfam" id="PF21278"/>
    </source>
</evidence>
<keyword evidence="1" id="KW-0694">RNA-binding</keyword>
<accession>A0A840QLC4</accession>
<dbReference type="CDD" id="cd00165">
    <property type="entry name" value="S4"/>
    <property type="match status" value="1"/>
</dbReference>
<dbReference type="RefSeq" id="WP_184662628.1">
    <property type="nucleotide sequence ID" value="NZ_JACHHB010000001.1"/>
</dbReference>
<dbReference type="PANTHER" id="PTHR13633">
    <property type="entry name" value="MITOCHONDRIAL TRANSCRIPTION RESCUE FACTOR 1"/>
    <property type="match status" value="1"/>
</dbReference>
<dbReference type="InterPro" id="IPR012677">
    <property type="entry name" value="Nucleotide-bd_a/b_plait_sf"/>
</dbReference>
<feature type="domain" description="Ribosome-associated protein quality control protein P2 RNA-binding" evidence="2">
    <location>
        <begin position="82"/>
        <end position="162"/>
    </location>
</feature>
<evidence type="ECO:0000313" key="5">
    <source>
        <dbReference type="Proteomes" id="UP000551878"/>
    </source>
</evidence>
<comment type="caution">
    <text evidence="4">The sequence shown here is derived from an EMBL/GenBank/DDBJ whole genome shotgun (WGS) entry which is preliminary data.</text>
</comment>
<feature type="domain" description="Ribosome-associated protein quality control protein P2 N-terminal" evidence="3">
    <location>
        <begin position="11"/>
        <end position="73"/>
    </location>
</feature>
<dbReference type="EMBL" id="JACHHB010000001">
    <property type="protein sequence ID" value="MBB5172156.1"/>
    <property type="molecule type" value="Genomic_DNA"/>
</dbReference>
<protein>
    <submittedName>
        <fullName evidence="4">RNA-binding protein YlmH</fullName>
    </submittedName>
</protein>
<organism evidence="4 5">
    <name type="scientific">Texcoconibacillus texcoconensis</name>
    <dbReference type="NCBI Taxonomy" id="1095777"/>
    <lineage>
        <taxon>Bacteria</taxon>
        <taxon>Bacillati</taxon>
        <taxon>Bacillota</taxon>
        <taxon>Bacilli</taxon>
        <taxon>Bacillales</taxon>
        <taxon>Bacillaceae</taxon>
        <taxon>Texcoconibacillus</taxon>
    </lineage>
</organism>
<evidence type="ECO:0000256" key="1">
    <source>
        <dbReference type="PROSITE-ProRule" id="PRU00182"/>
    </source>
</evidence>
<dbReference type="InterPro" id="IPR036986">
    <property type="entry name" value="S4_RNA-bd_sf"/>
</dbReference>
<dbReference type="InterPro" id="IPR040591">
    <property type="entry name" value="RqcP2_RBD"/>
</dbReference>
<dbReference type="PROSITE" id="PS50889">
    <property type="entry name" value="S4"/>
    <property type="match status" value="1"/>
</dbReference>
<dbReference type="AlphaFoldDB" id="A0A840QLC4"/>
<proteinExistence type="predicted"/>
<dbReference type="Pfam" id="PF17774">
    <property type="entry name" value="YlmH_RBD"/>
    <property type="match status" value="1"/>
</dbReference>
<keyword evidence="5" id="KW-1185">Reference proteome</keyword>